<proteinExistence type="predicted"/>
<reference evidence="2" key="1">
    <citation type="journal article" date="2011" name="Nature">
        <title>Genome sequence and analysis of the tuber crop potato.</title>
        <authorList>
            <consortium name="The Potato Genome Sequencing Consortium"/>
        </authorList>
    </citation>
    <scope>NUCLEOTIDE SEQUENCE [LARGE SCALE GENOMIC DNA]</scope>
    <source>
        <strain evidence="2">cv. DM1-3 516 R44</strain>
    </source>
</reference>
<keyword evidence="2" id="KW-1185">Reference proteome</keyword>
<reference evidence="1" key="2">
    <citation type="submission" date="2015-06" db="UniProtKB">
        <authorList>
            <consortium name="EnsemblPlants"/>
        </authorList>
    </citation>
    <scope>IDENTIFICATION</scope>
    <source>
        <strain evidence="1">DM1-3 516 R44</strain>
    </source>
</reference>
<name>M1CSA8_SOLTU</name>
<dbReference type="EnsemblPlants" id="PGSC0003DMT400073589">
    <property type="protein sequence ID" value="PGSC0003DMT400073589"/>
    <property type="gene ID" value="PGSC0003DMG402028586"/>
</dbReference>
<dbReference type="HOGENOM" id="CLU_2431248_0_0_1"/>
<protein>
    <submittedName>
        <fullName evidence="1">Mevalonate kinase</fullName>
    </submittedName>
</protein>
<evidence type="ECO:0000313" key="1">
    <source>
        <dbReference type="EnsemblPlants" id="PGSC0003DMT400073589"/>
    </source>
</evidence>
<dbReference type="Gramene" id="PGSC0003DMT400073589">
    <property type="protein sequence ID" value="PGSC0003DMT400073589"/>
    <property type="gene ID" value="PGSC0003DMG402028586"/>
</dbReference>
<accession>M1CSA8</accession>
<dbReference type="Proteomes" id="UP000011115">
    <property type="component" value="Unassembled WGS sequence"/>
</dbReference>
<sequence length="91" mass="10718">MSTFKSAEIDLMTNCLRCLLYQECRYMKILRHFHQFQQAGIGIRMFLNQLSLYQRLFLIELEIVVKESLKKARLKCGNSAADMINAINRED</sequence>
<organism evidence="1 2">
    <name type="scientific">Solanum tuberosum</name>
    <name type="common">Potato</name>
    <dbReference type="NCBI Taxonomy" id="4113"/>
    <lineage>
        <taxon>Eukaryota</taxon>
        <taxon>Viridiplantae</taxon>
        <taxon>Streptophyta</taxon>
        <taxon>Embryophyta</taxon>
        <taxon>Tracheophyta</taxon>
        <taxon>Spermatophyta</taxon>
        <taxon>Magnoliopsida</taxon>
        <taxon>eudicotyledons</taxon>
        <taxon>Gunneridae</taxon>
        <taxon>Pentapetalae</taxon>
        <taxon>asterids</taxon>
        <taxon>lamiids</taxon>
        <taxon>Solanales</taxon>
        <taxon>Solanaceae</taxon>
        <taxon>Solanoideae</taxon>
        <taxon>Solaneae</taxon>
        <taxon>Solanum</taxon>
    </lineage>
</organism>
<dbReference type="AlphaFoldDB" id="M1CSA8"/>
<dbReference type="InParanoid" id="M1CSA8"/>
<dbReference type="PaxDb" id="4113-PGSC0003DMT400073589"/>
<evidence type="ECO:0000313" key="2">
    <source>
        <dbReference type="Proteomes" id="UP000011115"/>
    </source>
</evidence>